<comment type="caution">
    <text evidence="1">The sequence shown here is derived from an EMBL/GenBank/DDBJ whole genome shotgun (WGS) entry which is preliminary data.</text>
</comment>
<protein>
    <submittedName>
        <fullName evidence="1">Ankyrin repeat domain-containing protein</fullName>
    </submittedName>
</protein>
<gene>
    <name evidence="1" type="ORF">CCHR01_17686</name>
</gene>
<evidence type="ECO:0000313" key="1">
    <source>
        <dbReference type="EMBL" id="KAK1839685.1"/>
    </source>
</evidence>
<evidence type="ECO:0000313" key="2">
    <source>
        <dbReference type="Proteomes" id="UP001243330"/>
    </source>
</evidence>
<dbReference type="EMBL" id="JAQOWY010000640">
    <property type="protein sequence ID" value="KAK1839685.1"/>
    <property type="molecule type" value="Genomic_DNA"/>
</dbReference>
<keyword evidence="2" id="KW-1185">Reference proteome</keyword>
<dbReference type="AlphaFoldDB" id="A0AAD9E8V3"/>
<reference evidence="1" key="1">
    <citation type="submission" date="2023-01" db="EMBL/GenBank/DDBJ databases">
        <title>Colletotrichum chrysophilum M932 genome sequence.</title>
        <authorList>
            <person name="Baroncelli R."/>
        </authorList>
    </citation>
    <scope>NUCLEOTIDE SEQUENCE</scope>
    <source>
        <strain evidence="1">M932</strain>
    </source>
</reference>
<name>A0AAD9E8V3_9PEZI</name>
<organism evidence="1 2">
    <name type="scientific">Colletotrichum chrysophilum</name>
    <dbReference type="NCBI Taxonomy" id="1836956"/>
    <lineage>
        <taxon>Eukaryota</taxon>
        <taxon>Fungi</taxon>
        <taxon>Dikarya</taxon>
        <taxon>Ascomycota</taxon>
        <taxon>Pezizomycotina</taxon>
        <taxon>Sordariomycetes</taxon>
        <taxon>Hypocreomycetidae</taxon>
        <taxon>Glomerellales</taxon>
        <taxon>Glomerellaceae</taxon>
        <taxon>Colletotrichum</taxon>
        <taxon>Colletotrichum gloeosporioides species complex</taxon>
    </lineage>
</organism>
<sequence length="44" mass="4902">MSSSHSDSDAVVIGHDDISNYNPDQILPELPEVIENLRAWLRPA</sequence>
<dbReference type="Proteomes" id="UP001243330">
    <property type="component" value="Unassembled WGS sequence"/>
</dbReference>
<accession>A0AAD9E8V3</accession>
<proteinExistence type="predicted"/>